<keyword evidence="3" id="KW-0285">Flavoprotein</keyword>
<dbReference type="PANTHER" id="PTHR10851:SF0">
    <property type="entry name" value="PYRIDOXINE-5'-PHOSPHATE OXIDASE"/>
    <property type="match status" value="1"/>
</dbReference>
<dbReference type="SUPFAM" id="SSF50475">
    <property type="entry name" value="FMN-binding split barrel"/>
    <property type="match status" value="1"/>
</dbReference>
<organism evidence="8 9">
    <name type="scientific">Rhodococcus triatomae</name>
    <dbReference type="NCBI Taxonomy" id="300028"/>
    <lineage>
        <taxon>Bacteria</taxon>
        <taxon>Bacillati</taxon>
        <taxon>Actinomycetota</taxon>
        <taxon>Actinomycetes</taxon>
        <taxon>Mycobacteriales</taxon>
        <taxon>Nocardiaceae</taxon>
        <taxon>Rhodococcus</taxon>
    </lineage>
</organism>
<dbReference type="Pfam" id="PF10590">
    <property type="entry name" value="PNP_phzG_C"/>
    <property type="match status" value="1"/>
</dbReference>
<comment type="similarity">
    <text evidence="2">Belongs to the pyridoxamine 5'-phosphate oxidase family.</text>
</comment>
<evidence type="ECO:0000313" key="9">
    <source>
        <dbReference type="Proteomes" id="UP000183263"/>
    </source>
</evidence>
<dbReference type="OrthoDB" id="9780392at2"/>
<dbReference type="InterPro" id="IPR019576">
    <property type="entry name" value="Pyridoxamine_oxidase_dimer_C"/>
</dbReference>
<protein>
    <submittedName>
        <fullName evidence="8">Pyridoxamine 5'-phosphate oxidase</fullName>
    </submittedName>
</protein>
<dbReference type="Proteomes" id="UP000183263">
    <property type="component" value="Unassembled WGS sequence"/>
</dbReference>
<keyword evidence="9" id="KW-1185">Reference proteome</keyword>
<dbReference type="RefSeq" id="WP_072737990.1">
    <property type="nucleotide sequence ID" value="NZ_CP048813.1"/>
</dbReference>
<evidence type="ECO:0000313" key="8">
    <source>
        <dbReference type="EMBL" id="SDH14898.1"/>
    </source>
</evidence>
<evidence type="ECO:0000256" key="4">
    <source>
        <dbReference type="ARBA" id="ARBA00022643"/>
    </source>
</evidence>
<keyword evidence="5" id="KW-0560">Oxidoreductase</keyword>
<evidence type="ECO:0000256" key="2">
    <source>
        <dbReference type="ARBA" id="ARBA00007301"/>
    </source>
</evidence>
<name>A0A1G8A1W7_9NOCA</name>
<comment type="cofactor">
    <cofactor evidence="1">
        <name>FMN</name>
        <dbReference type="ChEBI" id="CHEBI:58210"/>
    </cofactor>
</comment>
<dbReference type="GO" id="GO:0010181">
    <property type="term" value="F:FMN binding"/>
    <property type="evidence" value="ECO:0007669"/>
    <property type="project" value="InterPro"/>
</dbReference>
<dbReference type="Pfam" id="PF01243">
    <property type="entry name" value="PNPOx_N"/>
    <property type="match status" value="1"/>
</dbReference>
<proteinExistence type="inferred from homology"/>
<feature type="domain" description="Pyridoxamine 5'-phosphate oxidase N-terminal" evidence="6">
    <location>
        <begin position="70"/>
        <end position="183"/>
    </location>
</feature>
<evidence type="ECO:0000256" key="5">
    <source>
        <dbReference type="ARBA" id="ARBA00023002"/>
    </source>
</evidence>
<evidence type="ECO:0000259" key="6">
    <source>
        <dbReference type="Pfam" id="PF01243"/>
    </source>
</evidence>
<dbReference type="InterPro" id="IPR012349">
    <property type="entry name" value="Split_barrel_FMN-bd"/>
</dbReference>
<dbReference type="InterPro" id="IPR011576">
    <property type="entry name" value="Pyridox_Oxase_N"/>
</dbReference>
<dbReference type="AlphaFoldDB" id="A0A1G8A1W7"/>
<evidence type="ECO:0000259" key="7">
    <source>
        <dbReference type="Pfam" id="PF10590"/>
    </source>
</evidence>
<gene>
    <name evidence="8" type="ORF">SAMN05444695_101295</name>
</gene>
<keyword evidence="4" id="KW-0288">FMN</keyword>
<dbReference type="InterPro" id="IPR000659">
    <property type="entry name" value="Pyridox_Oxase"/>
</dbReference>
<feature type="domain" description="Pyridoxine 5'-phosphate oxidase dimerisation C-terminal" evidence="7">
    <location>
        <begin position="209"/>
        <end position="249"/>
    </location>
</feature>
<reference evidence="8 9" key="1">
    <citation type="submission" date="2016-10" db="EMBL/GenBank/DDBJ databases">
        <authorList>
            <person name="de Groot N.N."/>
        </authorList>
    </citation>
    <scope>NUCLEOTIDE SEQUENCE [LARGE SCALE GENOMIC DNA]</scope>
    <source>
        <strain evidence="8 9">DSM 44892</strain>
    </source>
</reference>
<accession>A0A1G8A1W7</accession>
<dbReference type="EMBL" id="FNDN01000001">
    <property type="protein sequence ID" value="SDH14898.1"/>
    <property type="molecule type" value="Genomic_DNA"/>
</dbReference>
<sequence length="249" mass="27191">MSESRTTGGHPERTEFHDTRAWIRAIASVTGAAGALDTVTGAAGALDTVTGAAGALEVRDTPTALFLDWLTDAVEAGVVEPHAATLSTVDEAGAPDARFLLLKDVTDRGFWFSGDTRSPKGVELERDPRAALTFYWREAGRQVRVRGVVENGGEGVSARDFLERSVTARAVATVSRQSEVLADPEEYDRLVAAAVDRIDGEPDFVSETWRAWCLVPDTVEFWQADPGRRHLRHRYARAASGWTVDQLWP</sequence>
<evidence type="ECO:0000256" key="3">
    <source>
        <dbReference type="ARBA" id="ARBA00022630"/>
    </source>
</evidence>
<dbReference type="PANTHER" id="PTHR10851">
    <property type="entry name" value="PYRIDOXINE-5-PHOSPHATE OXIDASE"/>
    <property type="match status" value="1"/>
</dbReference>
<dbReference type="Gene3D" id="2.30.110.10">
    <property type="entry name" value="Electron Transport, Fmn-binding Protein, Chain A"/>
    <property type="match status" value="1"/>
</dbReference>
<dbReference type="NCBIfam" id="NF004231">
    <property type="entry name" value="PRK05679.1"/>
    <property type="match status" value="1"/>
</dbReference>
<dbReference type="GO" id="GO:0008615">
    <property type="term" value="P:pyridoxine biosynthetic process"/>
    <property type="evidence" value="ECO:0007669"/>
    <property type="project" value="InterPro"/>
</dbReference>
<dbReference type="GO" id="GO:0004733">
    <property type="term" value="F:pyridoxamine phosphate oxidase activity"/>
    <property type="evidence" value="ECO:0007669"/>
    <property type="project" value="InterPro"/>
</dbReference>
<evidence type="ECO:0000256" key="1">
    <source>
        <dbReference type="ARBA" id="ARBA00001917"/>
    </source>
</evidence>